<evidence type="ECO:0000313" key="2">
    <source>
        <dbReference type="Proteomes" id="UP001161247"/>
    </source>
</evidence>
<dbReference type="AlphaFoldDB" id="A0AAV1ECV0"/>
<proteinExistence type="predicted"/>
<name>A0AAV1ECV0_OLDCO</name>
<gene>
    <name evidence="1" type="ORF">OLC1_LOCUS23541</name>
</gene>
<evidence type="ECO:0000313" key="1">
    <source>
        <dbReference type="EMBL" id="CAI9117490.1"/>
    </source>
</evidence>
<keyword evidence="2" id="KW-1185">Reference proteome</keyword>
<sequence>MSRGKHLKKYLMLERAIPLSGKTASFVTYTEFLALSISEQGHPKELGEVKVVMLRARRGKSTKPIVFYGSQIIHHQLSIGYQLLRQNRDRQCKSGLSPGQILRYLS</sequence>
<organism evidence="1 2">
    <name type="scientific">Oldenlandia corymbosa var. corymbosa</name>
    <dbReference type="NCBI Taxonomy" id="529605"/>
    <lineage>
        <taxon>Eukaryota</taxon>
        <taxon>Viridiplantae</taxon>
        <taxon>Streptophyta</taxon>
        <taxon>Embryophyta</taxon>
        <taxon>Tracheophyta</taxon>
        <taxon>Spermatophyta</taxon>
        <taxon>Magnoliopsida</taxon>
        <taxon>eudicotyledons</taxon>
        <taxon>Gunneridae</taxon>
        <taxon>Pentapetalae</taxon>
        <taxon>asterids</taxon>
        <taxon>lamiids</taxon>
        <taxon>Gentianales</taxon>
        <taxon>Rubiaceae</taxon>
        <taxon>Rubioideae</taxon>
        <taxon>Spermacoceae</taxon>
        <taxon>Hedyotis-Oldenlandia complex</taxon>
        <taxon>Oldenlandia</taxon>
    </lineage>
</organism>
<reference evidence="1" key="1">
    <citation type="submission" date="2023-03" db="EMBL/GenBank/DDBJ databases">
        <authorList>
            <person name="Julca I."/>
        </authorList>
    </citation>
    <scope>NUCLEOTIDE SEQUENCE</scope>
</reference>
<accession>A0AAV1ECV0</accession>
<dbReference type="Proteomes" id="UP001161247">
    <property type="component" value="Chromosome 9"/>
</dbReference>
<dbReference type="EMBL" id="OX459126">
    <property type="protein sequence ID" value="CAI9117490.1"/>
    <property type="molecule type" value="Genomic_DNA"/>
</dbReference>
<protein>
    <submittedName>
        <fullName evidence="1">OLC1v1018890C1</fullName>
    </submittedName>
</protein>